<evidence type="ECO:0000313" key="1">
    <source>
        <dbReference type="EMBL" id="AWM14723.1"/>
    </source>
</evidence>
<dbReference type="Pfam" id="PF13692">
    <property type="entry name" value="Glyco_trans_1_4"/>
    <property type="match status" value="1"/>
</dbReference>
<sequence length="405" mass="47409">MQKLVIIGSVWPEPESTAAGSRMLQLITLFQEMNFEISFLSAATANEFSFDVSQWNIAAYSIQLNHDSFDELITKLHPDVVIFDRFMIEEQFGWRVAENCPDALRILDTEDLHFLRKARETTFRQNRTLRFDDYLNDTFKRELASIYRCDLSLIISKFEMELLTQTFKVDPVLLEYLPFLVETHILSDKPSFSEREHFVSIGNFWHEPNWQTVLQLKKLWKSVKKQIPQAELHIYGAYATDKVYQLHNEKEGFLIKGRANSVEEVFSKARVLLTPIPYGAGLKGKLLESMLFGLPNVTTEIGAEAMKHNDLWNGCIADDESEFVEKAVELYTNKSLWNQCRQNGFVILRNEFDRELFTSRFQNRIQHLLENLEAHRRQNFLGHVLQHQSLQSTKFMSKWIELKNK</sequence>
<dbReference type="RefSeq" id="WP_109570061.1">
    <property type="nucleotide sequence ID" value="NZ_CP029463.1"/>
</dbReference>
<dbReference type="OrthoDB" id="9807209at2"/>
<dbReference type="SUPFAM" id="SSF53756">
    <property type="entry name" value="UDP-Glycosyltransferase/glycogen phosphorylase"/>
    <property type="match status" value="1"/>
</dbReference>
<dbReference type="GO" id="GO:0016740">
    <property type="term" value="F:transferase activity"/>
    <property type="evidence" value="ECO:0007669"/>
    <property type="project" value="UniProtKB-KW"/>
</dbReference>
<dbReference type="EMBL" id="CP029463">
    <property type="protein sequence ID" value="AWM14723.1"/>
    <property type="molecule type" value="Genomic_DNA"/>
</dbReference>
<evidence type="ECO:0000313" key="2">
    <source>
        <dbReference type="Proteomes" id="UP000245429"/>
    </source>
</evidence>
<dbReference type="KEGG" id="fse:DI487_13225"/>
<proteinExistence type="predicted"/>
<dbReference type="Proteomes" id="UP000245429">
    <property type="component" value="Chromosome"/>
</dbReference>
<reference evidence="1 2" key="1">
    <citation type="submission" date="2018-05" db="EMBL/GenBank/DDBJ databases">
        <title>Flavobacterium sp. MEBiC07310.</title>
        <authorList>
            <person name="Baek K."/>
        </authorList>
    </citation>
    <scope>NUCLEOTIDE SEQUENCE [LARGE SCALE GENOMIC DNA]</scope>
    <source>
        <strain evidence="1 2">MEBiC07310</strain>
    </source>
</reference>
<keyword evidence="1" id="KW-0808">Transferase</keyword>
<dbReference type="CDD" id="cd03801">
    <property type="entry name" value="GT4_PimA-like"/>
    <property type="match status" value="1"/>
</dbReference>
<dbReference type="AlphaFoldDB" id="A0A2U8QX63"/>
<keyword evidence="2" id="KW-1185">Reference proteome</keyword>
<dbReference type="Gene3D" id="3.40.50.2000">
    <property type="entry name" value="Glycogen Phosphorylase B"/>
    <property type="match status" value="1"/>
</dbReference>
<protein>
    <submittedName>
        <fullName evidence="1">Glycosyltransferase</fullName>
    </submittedName>
</protein>
<name>A0A2U8QX63_9FLAO</name>
<gene>
    <name evidence="1" type="ORF">DI487_13225</name>
</gene>
<organism evidence="1 2">
    <name type="scientific">Flavobacterium sediminis</name>
    <dbReference type="NCBI Taxonomy" id="2201181"/>
    <lineage>
        <taxon>Bacteria</taxon>
        <taxon>Pseudomonadati</taxon>
        <taxon>Bacteroidota</taxon>
        <taxon>Flavobacteriia</taxon>
        <taxon>Flavobacteriales</taxon>
        <taxon>Flavobacteriaceae</taxon>
        <taxon>Flavobacterium</taxon>
    </lineage>
</organism>
<accession>A0A2U8QX63</accession>